<organism evidence="1 2">
    <name type="scientific">Grus japonensis</name>
    <name type="common">Japanese crane</name>
    <name type="synonym">Red-crowned crane</name>
    <dbReference type="NCBI Taxonomy" id="30415"/>
    <lineage>
        <taxon>Eukaryota</taxon>
        <taxon>Metazoa</taxon>
        <taxon>Chordata</taxon>
        <taxon>Craniata</taxon>
        <taxon>Vertebrata</taxon>
        <taxon>Euteleostomi</taxon>
        <taxon>Archelosauria</taxon>
        <taxon>Archosauria</taxon>
        <taxon>Dinosauria</taxon>
        <taxon>Saurischia</taxon>
        <taxon>Theropoda</taxon>
        <taxon>Coelurosauria</taxon>
        <taxon>Aves</taxon>
        <taxon>Neognathae</taxon>
        <taxon>Neoaves</taxon>
        <taxon>Gruiformes</taxon>
        <taxon>Gruidae</taxon>
        <taxon>Grus</taxon>
    </lineage>
</organism>
<sequence length="151" mass="16917">MQFNKGKCQVLPLGRNPMHQNRFKANCLETNFAEKNLGILVNSKLNMSQRYALAPKKVNSILGCIRKSVAIRLRKASLKRPNSALLKSRVVSLLFALLPEEPVEDPTPEQVEAPEGGCDLVGSPLWSRLLAGPVDPWKEEPTLQQVFWQDL</sequence>
<dbReference type="EMBL" id="BAAFJT010000321">
    <property type="protein sequence ID" value="GAB0209937.1"/>
    <property type="molecule type" value="Genomic_DNA"/>
</dbReference>
<dbReference type="Proteomes" id="UP001623348">
    <property type="component" value="Unassembled WGS sequence"/>
</dbReference>
<keyword evidence="2" id="KW-1185">Reference proteome</keyword>
<reference evidence="1 2" key="1">
    <citation type="submission" date="2024-06" db="EMBL/GenBank/DDBJ databases">
        <title>The draft genome of Grus japonensis, version 3.</title>
        <authorList>
            <person name="Nabeshima K."/>
            <person name="Suzuki S."/>
            <person name="Onuma M."/>
        </authorList>
    </citation>
    <scope>NUCLEOTIDE SEQUENCE [LARGE SCALE GENOMIC DNA]</scope>
    <source>
        <strain evidence="1 2">451A</strain>
    </source>
</reference>
<proteinExistence type="predicted"/>
<comment type="caution">
    <text evidence="1">The sequence shown here is derived from an EMBL/GenBank/DDBJ whole genome shotgun (WGS) entry which is preliminary data.</text>
</comment>
<gene>
    <name evidence="1" type="ORF">GRJ2_003459400</name>
</gene>
<name>A0ABC9YLF8_GRUJA</name>
<protein>
    <submittedName>
        <fullName evidence="1">Uncharacterized protein</fullName>
    </submittedName>
</protein>
<evidence type="ECO:0000313" key="2">
    <source>
        <dbReference type="Proteomes" id="UP001623348"/>
    </source>
</evidence>
<evidence type="ECO:0000313" key="1">
    <source>
        <dbReference type="EMBL" id="GAB0209937.1"/>
    </source>
</evidence>
<accession>A0ABC9YLF8</accession>
<dbReference type="AlphaFoldDB" id="A0ABC9YLF8"/>